<keyword evidence="2" id="KW-0547">Nucleotide-binding</keyword>
<dbReference type="SUPFAM" id="SSF100920">
    <property type="entry name" value="Heat shock protein 70kD (HSP70), peptide-binding domain"/>
    <property type="match status" value="1"/>
</dbReference>
<sequence length="428" mass="47649">MRLLLFPAYFNDSQRKATKDAGGIAGLNVLRIINEPTAAAIAYGLDKVSDCIDKRNVLIFYLGGGTADVSLLTIGNGVFQVQAVGGDTHLGGEDFDNRMVKHFVEKFKRQHEVDISGNAKALRRLRTACEKAKRILSSSIETSIEVDSLYNGIDFFSPITRAKFAELNMDLFRKIPKVQQSLQDFFDGKEVCKSINPEEAVAYGVAVQAAILTGMRNEKLKDIVLLDVTALSLGIEIRGLEMSILIPRNTAIPTKKESFFSTCYDNQTSALFSVYEGERARTTDNNFLGEFELSDIPPAPSVLNVSAEEMTTGVSSKVSITNDKTRLSSEEIERMVQDAERYKAEDDEHRKKIKAMVALENYAYNMRNTIKDKKIGAKLAPASMKKIEDSIEQVIQWLDVLQLVDSEEYEDKLETLKSICTPIIAKIS</sequence>
<dbReference type="SUPFAM" id="SSF53067">
    <property type="entry name" value="Actin-like ATPase domain"/>
    <property type="match status" value="2"/>
</dbReference>
<dbReference type="Gene3D" id="3.90.640.10">
    <property type="entry name" value="Actin, Chain A, domain 4"/>
    <property type="match status" value="1"/>
</dbReference>
<proteinExistence type="inferred from homology"/>
<dbReference type="PRINTS" id="PR00301">
    <property type="entry name" value="HEATSHOCK70"/>
</dbReference>
<name>A0A2N9HVT1_FAGSY</name>
<dbReference type="FunFam" id="3.90.640.10:FF:000002">
    <property type="entry name" value="Heat shock 70 kDa"/>
    <property type="match status" value="1"/>
</dbReference>
<keyword evidence="3" id="KW-0067">ATP-binding</keyword>
<dbReference type="EMBL" id="OIVN01004162">
    <property type="protein sequence ID" value="SPD15809.1"/>
    <property type="molecule type" value="Genomic_DNA"/>
</dbReference>
<dbReference type="SUPFAM" id="SSF100934">
    <property type="entry name" value="Heat shock protein 70kD (HSP70), C-terminal subdomain"/>
    <property type="match status" value="1"/>
</dbReference>
<dbReference type="InterPro" id="IPR043129">
    <property type="entry name" value="ATPase_NBD"/>
</dbReference>
<gene>
    <name evidence="4" type="ORF">FSB_LOCUS43691</name>
</gene>
<dbReference type="Gene3D" id="1.20.1270.10">
    <property type="match status" value="1"/>
</dbReference>
<dbReference type="GO" id="GO:0140662">
    <property type="term" value="F:ATP-dependent protein folding chaperone"/>
    <property type="evidence" value="ECO:0007669"/>
    <property type="project" value="InterPro"/>
</dbReference>
<dbReference type="InterPro" id="IPR029048">
    <property type="entry name" value="HSP70_C_sf"/>
</dbReference>
<dbReference type="GO" id="GO:0005524">
    <property type="term" value="F:ATP binding"/>
    <property type="evidence" value="ECO:0007669"/>
    <property type="project" value="UniProtKB-KW"/>
</dbReference>
<dbReference type="Gene3D" id="3.30.420.40">
    <property type="match status" value="4"/>
</dbReference>
<reference evidence="4" key="1">
    <citation type="submission" date="2018-02" db="EMBL/GenBank/DDBJ databases">
        <authorList>
            <person name="Cohen D.B."/>
            <person name="Kent A.D."/>
        </authorList>
    </citation>
    <scope>NUCLEOTIDE SEQUENCE</scope>
</reference>
<dbReference type="InterPro" id="IPR029047">
    <property type="entry name" value="HSP70_peptide-bd_sf"/>
</dbReference>
<accession>A0A2N9HVT1</accession>
<organism evidence="4">
    <name type="scientific">Fagus sylvatica</name>
    <name type="common">Beechnut</name>
    <dbReference type="NCBI Taxonomy" id="28930"/>
    <lineage>
        <taxon>Eukaryota</taxon>
        <taxon>Viridiplantae</taxon>
        <taxon>Streptophyta</taxon>
        <taxon>Embryophyta</taxon>
        <taxon>Tracheophyta</taxon>
        <taxon>Spermatophyta</taxon>
        <taxon>Magnoliopsida</taxon>
        <taxon>eudicotyledons</taxon>
        <taxon>Gunneridae</taxon>
        <taxon>Pentapetalae</taxon>
        <taxon>rosids</taxon>
        <taxon>fabids</taxon>
        <taxon>Fagales</taxon>
        <taxon>Fagaceae</taxon>
        <taxon>Fagus</taxon>
    </lineage>
</organism>
<dbReference type="AlphaFoldDB" id="A0A2N9HVT1"/>
<dbReference type="Pfam" id="PF00012">
    <property type="entry name" value="HSP70"/>
    <property type="match status" value="1"/>
</dbReference>
<comment type="similarity">
    <text evidence="1">Belongs to the heat shock protein 70 family.</text>
</comment>
<evidence type="ECO:0000256" key="2">
    <source>
        <dbReference type="ARBA" id="ARBA00022741"/>
    </source>
</evidence>
<dbReference type="FunFam" id="3.30.420.40:FF:000028">
    <property type="entry name" value="heat shock 70 kDa protein-like"/>
    <property type="match status" value="1"/>
</dbReference>
<protein>
    <submittedName>
        <fullName evidence="4">Uncharacterized protein</fullName>
    </submittedName>
</protein>
<dbReference type="InterPro" id="IPR013126">
    <property type="entry name" value="Hsp_70_fam"/>
</dbReference>
<dbReference type="PANTHER" id="PTHR19375">
    <property type="entry name" value="HEAT SHOCK PROTEIN 70KDA"/>
    <property type="match status" value="1"/>
</dbReference>
<evidence type="ECO:0000256" key="3">
    <source>
        <dbReference type="ARBA" id="ARBA00022840"/>
    </source>
</evidence>
<evidence type="ECO:0000313" key="4">
    <source>
        <dbReference type="EMBL" id="SPD15809.1"/>
    </source>
</evidence>
<evidence type="ECO:0000256" key="1">
    <source>
        <dbReference type="ARBA" id="ARBA00007381"/>
    </source>
</evidence>
<dbReference type="Gene3D" id="2.60.34.10">
    <property type="entry name" value="Substrate Binding Domain Of DNAk, Chain A, domain 1"/>
    <property type="match status" value="1"/>
</dbReference>